<dbReference type="InterPro" id="IPR018551">
    <property type="entry name" value="DUF2007"/>
</dbReference>
<protein>
    <submittedName>
        <fullName evidence="2">Putative signal transducing protein</fullName>
    </submittedName>
</protein>
<name>A0A1I4Y9J0_9FLAO</name>
<dbReference type="RefSeq" id="WP_093405716.1">
    <property type="nucleotide sequence ID" value="NZ_FOVL01000002.1"/>
</dbReference>
<dbReference type="OrthoDB" id="1149279at2"/>
<sequence length="82" mass="9244">MSNEESYERVYTGSEPNVQYLQEIFDKSGISSRVRNDFDSGLRAGFGGGLPGQVQLFVIKSHYDEALKIAKTTFPKDYTDDE</sequence>
<gene>
    <name evidence="2" type="ORF">SAMN05660413_00622</name>
</gene>
<dbReference type="Pfam" id="PF09413">
    <property type="entry name" value="DUF2007"/>
    <property type="match status" value="1"/>
</dbReference>
<organism evidence="2 3">
    <name type="scientific">Salegentibacter flavus</name>
    <dbReference type="NCBI Taxonomy" id="287099"/>
    <lineage>
        <taxon>Bacteria</taxon>
        <taxon>Pseudomonadati</taxon>
        <taxon>Bacteroidota</taxon>
        <taxon>Flavobacteriia</taxon>
        <taxon>Flavobacteriales</taxon>
        <taxon>Flavobacteriaceae</taxon>
        <taxon>Salegentibacter</taxon>
    </lineage>
</organism>
<dbReference type="Proteomes" id="UP000199153">
    <property type="component" value="Unassembled WGS sequence"/>
</dbReference>
<evidence type="ECO:0000259" key="1">
    <source>
        <dbReference type="Pfam" id="PF09413"/>
    </source>
</evidence>
<dbReference type="AlphaFoldDB" id="A0A1I4Y9J0"/>
<evidence type="ECO:0000313" key="3">
    <source>
        <dbReference type="Proteomes" id="UP000199153"/>
    </source>
</evidence>
<keyword evidence="3" id="KW-1185">Reference proteome</keyword>
<reference evidence="2 3" key="1">
    <citation type="submission" date="2016-10" db="EMBL/GenBank/DDBJ databases">
        <authorList>
            <person name="de Groot N.N."/>
        </authorList>
    </citation>
    <scope>NUCLEOTIDE SEQUENCE [LARGE SCALE GENOMIC DNA]</scope>
    <source>
        <strain evidence="2 3">DSM 17794</strain>
    </source>
</reference>
<dbReference type="EMBL" id="FOVL01000002">
    <property type="protein sequence ID" value="SFN34413.1"/>
    <property type="molecule type" value="Genomic_DNA"/>
</dbReference>
<feature type="domain" description="DUF2007" evidence="1">
    <location>
        <begin position="10"/>
        <end position="70"/>
    </location>
</feature>
<dbReference type="STRING" id="287099.SAMN05660413_00622"/>
<accession>A0A1I4Y9J0</accession>
<proteinExistence type="predicted"/>
<evidence type="ECO:0000313" key="2">
    <source>
        <dbReference type="EMBL" id="SFN34413.1"/>
    </source>
</evidence>